<evidence type="ECO:0000313" key="1">
    <source>
        <dbReference type="EMBL" id="PWN43636.1"/>
    </source>
</evidence>
<reference evidence="1 2" key="1">
    <citation type="journal article" date="2018" name="Mol. Biol. Evol.">
        <title>Broad Genomic Sampling Reveals a Smut Pathogenic Ancestry of the Fungal Clade Ustilaginomycotina.</title>
        <authorList>
            <person name="Kijpornyongpan T."/>
            <person name="Mondo S.J."/>
            <person name="Barry K."/>
            <person name="Sandor L."/>
            <person name="Lee J."/>
            <person name="Lipzen A."/>
            <person name="Pangilinan J."/>
            <person name="LaButti K."/>
            <person name="Hainaut M."/>
            <person name="Henrissat B."/>
            <person name="Grigoriev I.V."/>
            <person name="Spatafora J.W."/>
            <person name="Aime M.C."/>
        </authorList>
    </citation>
    <scope>NUCLEOTIDE SEQUENCE [LARGE SCALE GENOMIC DNA]</scope>
    <source>
        <strain evidence="1 2">MCA 4658</strain>
    </source>
</reference>
<dbReference type="InParanoid" id="A0A316W1A9"/>
<accession>A0A316W1A9</accession>
<keyword evidence="2" id="KW-1185">Reference proteome</keyword>
<organism evidence="1 2">
    <name type="scientific">Ceraceosorus guamensis</name>
    <dbReference type="NCBI Taxonomy" id="1522189"/>
    <lineage>
        <taxon>Eukaryota</taxon>
        <taxon>Fungi</taxon>
        <taxon>Dikarya</taxon>
        <taxon>Basidiomycota</taxon>
        <taxon>Ustilaginomycotina</taxon>
        <taxon>Exobasidiomycetes</taxon>
        <taxon>Ceraceosorales</taxon>
        <taxon>Ceraceosoraceae</taxon>
        <taxon>Ceraceosorus</taxon>
    </lineage>
</organism>
<dbReference type="EMBL" id="KZ819368">
    <property type="protein sequence ID" value="PWN43636.1"/>
    <property type="molecule type" value="Genomic_DNA"/>
</dbReference>
<evidence type="ECO:0000313" key="2">
    <source>
        <dbReference type="Proteomes" id="UP000245783"/>
    </source>
</evidence>
<proteinExistence type="predicted"/>
<protein>
    <submittedName>
        <fullName evidence="1">Uncharacterized protein</fullName>
    </submittedName>
</protein>
<sequence>MAKEKQQAGVAEWSLCPICLVQPFLKGPAWGGPSREASREVCGVAWRQGFVDCISVIAVQAVELQSNSIQGAKKGMLARDLTTYEDLELHGKTHAAVLVPGDMQGSFGVCGYVQVLPILGQSQVMHWLQLDMLNYDWECTIKDEGMQDIIDGLAGSPHGTNAPCIKKTSGVWVSSIAHRSEEAALAGLDSHQSFTYIQTHRGSTRQVLMPTLDIKRHGKFGPGSAEHWVSHSSAALLRARQVLTHLVEHECRPPREANYILPKHQWLPTAELDYCRKIAMPWSGACLLVHEEQPDNLNLEWAAQAVCLET</sequence>
<dbReference type="GeneID" id="37038531"/>
<gene>
    <name evidence="1" type="ORF">IE81DRAFT_354514</name>
</gene>
<dbReference type="RefSeq" id="XP_025370796.1">
    <property type="nucleotide sequence ID" value="XM_025516661.1"/>
</dbReference>
<dbReference type="AlphaFoldDB" id="A0A316W1A9"/>
<dbReference type="Proteomes" id="UP000245783">
    <property type="component" value="Unassembled WGS sequence"/>
</dbReference>
<name>A0A316W1A9_9BASI</name>